<dbReference type="InterPro" id="IPR036890">
    <property type="entry name" value="HATPase_C_sf"/>
</dbReference>
<name>A0A9Q9DVZ9_CURCL</name>
<feature type="compositionally biased region" description="Acidic residues" evidence="1">
    <location>
        <begin position="1419"/>
        <end position="1437"/>
    </location>
</feature>
<keyword evidence="3" id="KW-1185">Reference proteome</keyword>
<dbReference type="Gene3D" id="3.30.565.10">
    <property type="entry name" value="Histidine kinase-like ATPase, C-terminal domain"/>
    <property type="match status" value="1"/>
</dbReference>
<evidence type="ECO:0000313" key="3">
    <source>
        <dbReference type="Proteomes" id="UP001056012"/>
    </source>
</evidence>
<dbReference type="EMBL" id="CP089278">
    <property type="protein sequence ID" value="USP80364.1"/>
    <property type="molecule type" value="Genomic_DNA"/>
</dbReference>
<dbReference type="PANTHER" id="PTHR32387">
    <property type="entry name" value="WU:FJ29H11"/>
    <property type="match status" value="1"/>
</dbReference>
<dbReference type="SUPFAM" id="SSF55874">
    <property type="entry name" value="ATPase domain of HSP90 chaperone/DNA topoisomerase II/histidine kinase"/>
    <property type="match status" value="1"/>
</dbReference>
<feature type="region of interest" description="Disordered" evidence="1">
    <location>
        <begin position="1403"/>
        <end position="1452"/>
    </location>
</feature>
<proteinExistence type="predicted"/>
<feature type="compositionally biased region" description="Basic and acidic residues" evidence="1">
    <location>
        <begin position="1442"/>
        <end position="1452"/>
    </location>
</feature>
<dbReference type="Proteomes" id="UP001056012">
    <property type="component" value="Chromosome 5"/>
</dbReference>
<dbReference type="InterPro" id="IPR052957">
    <property type="entry name" value="Auxin_embryo_med"/>
</dbReference>
<evidence type="ECO:0000256" key="1">
    <source>
        <dbReference type="SAM" id="MobiDB-lite"/>
    </source>
</evidence>
<accession>A0A9Q9DVZ9</accession>
<dbReference type="PANTHER" id="PTHR32387:SF0">
    <property type="entry name" value="PROTEIN NO VEIN"/>
    <property type="match status" value="1"/>
</dbReference>
<evidence type="ECO:0000313" key="2">
    <source>
        <dbReference type="EMBL" id="USP80364.1"/>
    </source>
</evidence>
<gene>
    <name evidence="2" type="ORF">yc1106_07638</name>
</gene>
<dbReference type="OrthoDB" id="1262810at2759"/>
<reference evidence="2" key="1">
    <citation type="submission" date="2021-12" db="EMBL/GenBank/DDBJ databases">
        <title>Curvularia clavata genome.</title>
        <authorList>
            <person name="Cao Y."/>
        </authorList>
    </citation>
    <scope>NUCLEOTIDE SEQUENCE</scope>
    <source>
        <strain evidence="2">Yc1106</strain>
    </source>
</reference>
<dbReference type="NCBIfam" id="NF047352">
    <property type="entry name" value="P_loop_sacsin"/>
    <property type="match status" value="1"/>
</dbReference>
<dbReference type="VEuPathDB" id="FungiDB:yc1106_07638"/>
<protein>
    <recommendedName>
        <fullName evidence="4">Protein NO VEIN C-terminal domain-containing protein</fullName>
    </recommendedName>
</protein>
<sequence length="1786" mass="203345">MTSKPFGDMRCTSDLVTTTDDARKVIEEIAQRKGAFTDAFRQEAKREAEHGRTGMLQAMVCGEEIREDFSKLLKIISKDLYTSDARFLMEVIQNADDNKYDGNKTPTVSIKIFPEHIKIECNEVGFSNDNVQALCRTGRSSKPPGQGYTGEKGIGFKSVFKIANRAHIRSHPYYFELDQRRDLGMITPTWDEDFFSSHEEEHQTTIVLDHICNGSKNFSTSLKAELDAIDPVLILFLRRIERLHLILFKSSNDDEPAINKCFRRVDWTTKSGFVSLKDENTNTQRRFYKQKFTANFRGTESRRPGVTEVDVVLAFPVQKRQDRYHPMIKKDNHTFAWLPLMDCGFKFILQSDFLTTSNRQSVDEDSDWNKNIADAIPFAMEAAIDNFNQDDSSFDELAKMWPLYLETYVFGLSSYWRNITKSMYQHLSNALVVKDQTGRVRRPTNLMFMDWAHDHESKPMFGSERDYISSNYPSEVREALSLMGVTAPTWKWLCKKLRKLHSEELLEGKMQSAQWCSDLARIILESRHRRGSTAYTEDLGKIPLIPLSDGTWRCAPSEDDPIYFPASEGTSIPPGLPLTLVEERASNCPERRKLFQYLGVKDCNVLSVIERILDYHAKLSSTTIDDVIAQVQYLCKFRDHLRPRDMRKIYFASSVPIVSVLKGASTYADISPGGELKELFTGCDEVRFLDDRYFLDLKDKQKATVAEWFRETAGVALAPRFISSSGGVHPNFEWLLANRRDRILVTLRQYWNHYKQIITPAARDTIGNHRFLCISGSTTVLHKTLVPLCELVEKTEKFAKADQCDFLSLPNGEPEDWIFLSKFGINLKEGLDYYLWVLCQSGFQKHADVVKSKDLFLAIQSCCFSPDEVERVKETFADSTVALLDGKSQYLTSCVWIAPKGFSSKPALFPIYGNELNRFFVDILGVPNVTSVEAQEYLEKLKGDLSTTLAQVMEVYVFLQTYHPYTCDFDDRDACIAVPSMRESNLEWKMPAECVWGDREFSENELQLESKTALRSIVRENIPDAEDFFTRILMLPNAGINELLTDLVFMQTENRDDSKRVYQLYERIQYYCRSHEEIIEGAFRKRPLIYLRGFNNENGRWLSLKDCVWTGSTLRNKHTLKPSLDGFRGLFRDTLKVPNTTIGMLVTELLQLTESFEGCEDDYQYIKTLLKGIANLPQDNADLERLYDECCWPCRNPKQEPVLCSIGDFYVNDRQNLFNIFADHHTFLDFNFEDTKSLAVLLRGQGCESFLSENVAIETACSGQSIFNRDLTDDICSRADSLVLYFEHLECTSPYELRSLLENAEVWESGDIETHYELGFKIFTKSEGGSHVEVCEEEEQVMKLKIHVSTDIHKRDCALIIDFPEQLVSALELRLDHLSDLCDLLRVPSASLKALMVRRGFSGEDSTSDYADDSVATSADDDSGGELESSDESDQDGSTETRTTEDHNYGVESTVEHYVRSSAMARTAHTSLRPNVRYSLSSSPEPSEAQSHDHLDALSESSLLEEQITSRPAAAGIYSADNRSRNVERIQRLARGVGSSTGSRSMDSAGQSVRDDGIFDLNSLSEALDAVEPLPIPTLAQAKHNRAPRAGPIPQRNEEQRARDFEVGFLGEQFVYTLLHDIFRLPGFTGEHNWTSSLRTRAGFSAFGREISDFTYSDSEGALTRQFLQMHHHHEVPEWLATYCNDGNVPLYRIEVKSTTSRDANTAFYMSGAQYELAKRLRVTSTPPSEVYVIFRISGLDALEEGASHQPQWRVYLDPHSQGLEGLLRFNAPTYVVTPAAQNGSM</sequence>
<organism evidence="2 3">
    <name type="scientific">Curvularia clavata</name>
    <dbReference type="NCBI Taxonomy" id="95742"/>
    <lineage>
        <taxon>Eukaryota</taxon>
        <taxon>Fungi</taxon>
        <taxon>Dikarya</taxon>
        <taxon>Ascomycota</taxon>
        <taxon>Pezizomycotina</taxon>
        <taxon>Dothideomycetes</taxon>
        <taxon>Pleosporomycetidae</taxon>
        <taxon>Pleosporales</taxon>
        <taxon>Pleosporineae</taxon>
        <taxon>Pleosporaceae</taxon>
        <taxon>Curvularia</taxon>
    </lineage>
</organism>
<evidence type="ECO:0008006" key="4">
    <source>
        <dbReference type="Google" id="ProtNLM"/>
    </source>
</evidence>